<dbReference type="Proteomes" id="UP000235728">
    <property type="component" value="Unassembled WGS sequence"/>
</dbReference>
<name>A0A2N6NUY5_BEABA</name>
<dbReference type="EMBL" id="MRVG01000003">
    <property type="protein sequence ID" value="PMB71083.1"/>
    <property type="molecule type" value="Genomic_DNA"/>
</dbReference>
<evidence type="ECO:0000313" key="1">
    <source>
        <dbReference type="EMBL" id="PMB71083.1"/>
    </source>
</evidence>
<gene>
    <name evidence="1" type="ORF">BM221_003547</name>
</gene>
<sequence>MAANRGARHDDHIILQPTVVAHVGIGHDQAIVADGGEAVSTILCTSVNGGTLSDDDSVPND</sequence>
<organism evidence="1 2">
    <name type="scientific">Beauveria bassiana</name>
    <name type="common">White muscardine disease fungus</name>
    <name type="synonym">Tritirachium shiotae</name>
    <dbReference type="NCBI Taxonomy" id="176275"/>
    <lineage>
        <taxon>Eukaryota</taxon>
        <taxon>Fungi</taxon>
        <taxon>Dikarya</taxon>
        <taxon>Ascomycota</taxon>
        <taxon>Pezizomycotina</taxon>
        <taxon>Sordariomycetes</taxon>
        <taxon>Hypocreomycetidae</taxon>
        <taxon>Hypocreales</taxon>
        <taxon>Cordycipitaceae</taxon>
        <taxon>Beauveria</taxon>
    </lineage>
</organism>
<protein>
    <submittedName>
        <fullName evidence="1">Uncharacterized protein</fullName>
    </submittedName>
</protein>
<accession>A0A2N6NUY5</accession>
<comment type="caution">
    <text evidence="1">The sequence shown here is derived from an EMBL/GenBank/DDBJ whole genome shotgun (WGS) entry which is preliminary data.</text>
</comment>
<reference evidence="1 2" key="1">
    <citation type="journal article" date="2016" name="Appl. Microbiol. Biotechnol.">
        <title>Characterization of T-DNA insertion mutants with decreased virulence in the entomopathogenic fungus Beauveria bassiana JEF-007.</title>
        <authorList>
            <person name="Kim S."/>
            <person name="Lee S.J."/>
            <person name="Nai Y.S."/>
            <person name="Yu J.S."/>
            <person name="Lee M.R."/>
            <person name="Yang Y.T."/>
            <person name="Kim J.S."/>
        </authorList>
    </citation>
    <scope>NUCLEOTIDE SEQUENCE [LARGE SCALE GENOMIC DNA]</scope>
    <source>
        <strain evidence="1 2">JEF-007</strain>
    </source>
</reference>
<dbReference type="AlphaFoldDB" id="A0A2N6NUY5"/>
<proteinExistence type="predicted"/>
<evidence type="ECO:0000313" key="2">
    <source>
        <dbReference type="Proteomes" id="UP000235728"/>
    </source>
</evidence>